<feature type="non-terminal residue" evidence="3">
    <location>
        <position position="387"/>
    </location>
</feature>
<evidence type="ECO:0000313" key="4">
    <source>
        <dbReference type="Proteomes" id="UP001152795"/>
    </source>
</evidence>
<gene>
    <name evidence="3" type="ORF">PACLA_8A050539</name>
</gene>
<keyword evidence="4" id="KW-1185">Reference proteome</keyword>
<reference evidence="3" key="1">
    <citation type="submission" date="2020-04" db="EMBL/GenBank/DDBJ databases">
        <authorList>
            <person name="Alioto T."/>
            <person name="Alioto T."/>
            <person name="Gomez Garrido J."/>
        </authorList>
    </citation>
    <scope>NUCLEOTIDE SEQUENCE</scope>
    <source>
        <strain evidence="3">A484AB</strain>
    </source>
</reference>
<organism evidence="3 4">
    <name type="scientific">Paramuricea clavata</name>
    <name type="common">Red gorgonian</name>
    <name type="synonym">Violescent sea-whip</name>
    <dbReference type="NCBI Taxonomy" id="317549"/>
    <lineage>
        <taxon>Eukaryota</taxon>
        <taxon>Metazoa</taxon>
        <taxon>Cnidaria</taxon>
        <taxon>Anthozoa</taxon>
        <taxon>Octocorallia</taxon>
        <taxon>Malacalcyonacea</taxon>
        <taxon>Plexauridae</taxon>
        <taxon>Paramuricea</taxon>
    </lineage>
</organism>
<evidence type="ECO:0000256" key="1">
    <source>
        <dbReference type="SAM" id="Coils"/>
    </source>
</evidence>
<dbReference type="AlphaFoldDB" id="A0A7D9LDQ1"/>
<protein>
    <submittedName>
        <fullName evidence="3">Uncharacterized protein</fullName>
    </submittedName>
</protein>
<sequence>MAERKHSSSSVVEINNISNSKQLQAENQNIMKLSQMLSKSEENFLWSGSNIQLKRFVDEALLLSGKWTSPGGDTKQFTNESVIIKWHGPSSKKLSVIKEDNSSVVNALSDLIVKKLAVNSSNTDDHVDTTTTTSKPNETCNTCDSRDAEIASLKEKIIEMNNVIVRLANRQNESECQTEKHLNNSKKAITELSRTNNKMADEIDELKCVIDRLKNVLDMKQNDWIEIEKQKKSNVIKPTSSASKLNYAAAVSNSFEILEDETLSNESSNDISIQDSPESINNMTINTGTQPDTHPNQNTRTKQDEGKKDQNISTSAQRSQDQQDTLLIGDSMTKNINNDKLSYAAKAKTVCKTYRGGKIKDIHTNLRKDCGERRLRSIILHVGTNNL</sequence>
<dbReference type="EMBL" id="CACRXK020017242">
    <property type="protein sequence ID" value="CAB4030929.1"/>
    <property type="molecule type" value="Genomic_DNA"/>
</dbReference>
<dbReference type="Proteomes" id="UP001152795">
    <property type="component" value="Unassembled WGS sequence"/>
</dbReference>
<name>A0A7D9LDQ1_PARCT</name>
<feature type="compositionally biased region" description="Polar residues" evidence="2">
    <location>
        <begin position="264"/>
        <end position="300"/>
    </location>
</feature>
<feature type="compositionally biased region" description="Basic and acidic residues" evidence="2">
    <location>
        <begin position="301"/>
        <end position="310"/>
    </location>
</feature>
<evidence type="ECO:0000313" key="3">
    <source>
        <dbReference type="EMBL" id="CAB4030929.1"/>
    </source>
</evidence>
<proteinExistence type="predicted"/>
<accession>A0A7D9LDQ1</accession>
<feature type="region of interest" description="Disordered" evidence="2">
    <location>
        <begin position="261"/>
        <end position="324"/>
    </location>
</feature>
<keyword evidence="1" id="KW-0175">Coiled coil</keyword>
<feature type="compositionally biased region" description="Polar residues" evidence="2">
    <location>
        <begin position="311"/>
        <end position="324"/>
    </location>
</feature>
<feature type="coiled-coil region" evidence="1">
    <location>
        <begin position="150"/>
        <end position="223"/>
    </location>
</feature>
<dbReference type="Gene3D" id="3.40.50.12690">
    <property type="match status" value="1"/>
</dbReference>
<evidence type="ECO:0000256" key="2">
    <source>
        <dbReference type="SAM" id="MobiDB-lite"/>
    </source>
</evidence>
<comment type="caution">
    <text evidence="3">The sequence shown here is derived from an EMBL/GenBank/DDBJ whole genome shotgun (WGS) entry which is preliminary data.</text>
</comment>